<dbReference type="AlphaFoldDB" id="A0A4R2KRI7"/>
<dbReference type="Proteomes" id="UP000294919">
    <property type="component" value="Unassembled WGS sequence"/>
</dbReference>
<name>A0A4R2KRI7_9FIRM</name>
<accession>A0A4R2KRI7</accession>
<reference evidence="1 2" key="1">
    <citation type="submission" date="2019-03" db="EMBL/GenBank/DDBJ databases">
        <title>Genomic Encyclopedia of Type Strains, Phase IV (KMG-IV): sequencing the most valuable type-strain genomes for metagenomic binning, comparative biology and taxonomic classification.</title>
        <authorList>
            <person name="Goeker M."/>
        </authorList>
    </citation>
    <scope>NUCLEOTIDE SEQUENCE [LARGE SCALE GENOMIC DNA]</scope>
    <source>
        <strain evidence="1 2">DSM 102940</strain>
    </source>
</reference>
<proteinExistence type="predicted"/>
<evidence type="ECO:0000313" key="2">
    <source>
        <dbReference type="Proteomes" id="UP000294919"/>
    </source>
</evidence>
<evidence type="ECO:0000313" key="1">
    <source>
        <dbReference type="EMBL" id="TCO76901.1"/>
    </source>
</evidence>
<protein>
    <submittedName>
        <fullName evidence="1">Uncharacterized protein</fullName>
    </submittedName>
</protein>
<comment type="caution">
    <text evidence="1">The sequence shown here is derived from an EMBL/GenBank/DDBJ whole genome shotgun (WGS) entry which is preliminary data.</text>
</comment>
<dbReference type="RefSeq" id="WP_165916290.1">
    <property type="nucleotide sequence ID" value="NZ_SLWV01000007.1"/>
</dbReference>
<sequence length="51" mass="6018">MENLKIAYKCSTCEKDCKQFILSGDVKYCPKYIQYKFNREKTVYKPKNASA</sequence>
<keyword evidence="2" id="KW-1185">Reference proteome</keyword>
<dbReference type="EMBL" id="SLWV01000007">
    <property type="protein sequence ID" value="TCO76901.1"/>
    <property type="molecule type" value="Genomic_DNA"/>
</dbReference>
<gene>
    <name evidence="1" type="ORF">EV214_10758</name>
</gene>
<organism evidence="1 2">
    <name type="scientific">Marinisporobacter balticus</name>
    <dbReference type="NCBI Taxonomy" id="2018667"/>
    <lineage>
        <taxon>Bacteria</taxon>
        <taxon>Bacillati</taxon>
        <taxon>Bacillota</taxon>
        <taxon>Clostridia</taxon>
        <taxon>Peptostreptococcales</taxon>
        <taxon>Thermotaleaceae</taxon>
        <taxon>Marinisporobacter</taxon>
    </lineage>
</organism>